<protein>
    <recommendedName>
        <fullName evidence="1">Tc1-like transposase DDE domain-containing protein</fullName>
    </recommendedName>
</protein>
<name>A0AAN8M6F0_9TELE</name>
<feature type="domain" description="Tc1-like transposase DDE" evidence="1">
    <location>
        <begin position="67"/>
        <end position="112"/>
    </location>
</feature>
<comment type="caution">
    <text evidence="2">The sequence shown here is derived from an EMBL/GenBank/DDBJ whole genome shotgun (WGS) entry which is preliminary data.</text>
</comment>
<keyword evidence="3" id="KW-1185">Reference proteome</keyword>
<evidence type="ECO:0000313" key="3">
    <source>
        <dbReference type="Proteomes" id="UP001356427"/>
    </source>
</evidence>
<reference evidence="2 3" key="1">
    <citation type="submission" date="2021-04" db="EMBL/GenBank/DDBJ databases">
        <authorList>
            <person name="De Guttry C."/>
            <person name="Zahm M."/>
            <person name="Klopp C."/>
            <person name="Cabau C."/>
            <person name="Louis A."/>
            <person name="Berthelot C."/>
            <person name="Parey E."/>
            <person name="Roest Crollius H."/>
            <person name="Montfort J."/>
            <person name="Robinson-Rechavi M."/>
            <person name="Bucao C."/>
            <person name="Bouchez O."/>
            <person name="Gislard M."/>
            <person name="Lluch J."/>
            <person name="Milhes M."/>
            <person name="Lampietro C."/>
            <person name="Lopez Roques C."/>
            <person name="Donnadieu C."/>
            <person name="Braasch I."/>
            <person name="Desvignes T."/>
            <person name="Postlethwait J."/>
            <person name="Bobe J."/>
            <person name="Wedekind C."/>
            <person name="Guiguen Y."/>
        </authorList>
    </citation>
    <scope>NUCLEOTIDE SEQUENCE [LARGE SCALE GENOMIC DNA]</scope>
    <source>
        <strain evidence="2">Cs_M1</strain>
        <tissue evidence="2">Blood</tissue>
    </source>
</reference>
<dbReference type="Pfam" id="PF13358">
    <property type="entry name" value="DDE_3"/>
    <property type="match status" value="1"/>
</dbReference>
<dbReference type="InterPro" id="IPR036397">
    <property type="entry name" value="RNaseH_sf"/>
</dbReference>
<dbReference type="EMBL" id="JAGTTL010000003">
    <property type="protein sequence ID" value="KAK6325815.1"/>
    <property type="molecule type" value="Genomic_DNA"/>
</dbReference>
<dbReference type="GO" id="GO:0003676">
    <property type="term" value="F:nucleic acid binding"/>
    <property type="evidence" value="ECO:0007669"/>
    <property type="project" value="InterPro"/>
</dbReference>
<dbReference type="InterPro" id="IPR038717">
    <property type="entry name" value="Tc1-like_DDE_dom"/>
</dbReference>
<evidence type="ECO:0000313" key="2">
    <source>
        <dbReference type="EMBL" id="KAK6325815.1"/>
    </source>
</evidence>
<feature type="non-terminal residue" evidence="2">
    <location>
        <position position="1"/>
    </location>
</feature>
<organism evidence="2 3">
    <name type="scientific">Coregonus suidteri</name>
    <dbReference type="NCBI Taxonomy" id="861788"/>
    <lineage>
        <taxon>Eukaryota</taxon>
        <taxon>Metazoa</taxon>
        <taxon>Chordata</taxon>
        <taxon>Craniata</taxon>
        <taxon>Vertebrata</taxon>
        <taxon>Euteleostomi</taxon>
        <taxon>Actinopterygii</taxon>
        <taxon>Neopterygii</taxon>
        <taxon>Teleostei</taxon>
        <taxon>Protacanthopterygii</taxon>
        <taxon>Salmoniformes</taxon>
        <taxon>Salmonidae</taxon>
        <taxon>Coregoninae</taxon>
        <taxon>Coregonus</taxon>
    </lineage>
</organism>
<sequence length="147" mass="16944">KTTSTCIHAVCQHCRLVVVVWGGISWHTLGPLIKVEQCLNATGYLNIVTNQQLSICKIYFFSRIMPHATRLVQEWFHQHDSEFSLLQWPAESPDLNPIVHLWEEMERAIRSRDPLPANLTQLWEALQSTWSSIPVECSQHLGESMPR</sequence>
<accession>A0AAN8M6F0</accession>
<gene>
    <name evidence="2" type="ORF">J4Q44_G00051570</name>
</gene>
<dbReference type="Proteomes" id="UP001356427">
    <property type="component" value="Unassembled WGS sequence"/>
</dbReference>
<proteinExistence type="predicted"/>
<dbReference type="Gene3D" id="3.30.420.10">
    <property type="entry name" value="Ribonuclease H-like superfamily/Ribonuclease H"/>
    <property type="match status" value="1"/>
</dbReference>
<evidence type="ECO:0000259" key="1">
    <source>
        <dbReference type="Pfam" id="PF13358"/>
    </source>
</evidence>
<dbReference type="AlphaFoldDB" id="A0AAN8M6F0"/>